<dbReference type="CDD" id="cd17321">
    <property type="entry name" value="MFS_MMR_MDR_like"/>
    <property type="match status" value="1"/>
</dbReference>
<feature type="transmembrane region" description="Helical" evidence="5">
    <location>
        <begin position="350"/>
        <end position="376"/>
    </location>
</feature>
<reference evidence="7 8" key="1">
    <citation type="submission" date="2020-08" db="EMBL/GenBank/DDBJ databases">
        <title>Genomic Encyclopedia of Type Strains, Phase IV (KMG-IV): sequencing the most valuable type-strain genomes for metagenomic binning, comparative biology and taxonomic classification.</title>
        <authorList>
            <person name="Goeker M."/>
        </authorList>
    </citation>
    <scope>NUCLEOTIDE SEQUENCE [LARGE SCALE GENOMIC DNA]</scope>
    <source>
        <strain evidence="7 8">DSM 45385</strain>
    </source>
</reference>
<sequence>MTSKWWPLVAVCMGAFMLLMQAGAVAVALPDMAGDLGATFSSLQWVLDGYALALAALLLGAGSLADLVGRRRMYVAGLALFGLACLACGLAPSIGLLVAASVAQGVGAAIMFATTMALLNSTYQGRDRGVAFGVWGAVNGAAAGAGVLLGGVVTEHGSWRAVFLANVPLAIAAIALTLAVLTESRDPRSRRVDVSGTTTFTLGAGALTYALIRAGEYGWADAAALAWAAAGLVALTVFVVLQARGGNAMLDLKLFRSPRFVGIMIAAMALSVSAFGYLAYTSLWLQSLLGLGAAGAGLVLLPLSGIAFVAALVAGPYLHRADPRVLVGGGMLLIGAGALAQAVLDAGSGWAALLPGLSLTGLGVGICSPAMSSAAMGAVAPERGGMAAGALNTFRQLGQAFGVAVLGSVFRAGAEGRMTGRLADPAGATDLLASGQAGLLPGALARAAFAGGLNAAYLVAGVAGLVAGVLVLVLRGRTRDRRPVYGAAV</sequence>
<feature type="transmembrane region" description="Helical" evidence="5">
    <location>
        <begin position="105"/>
        <end position="123"/>
    </location>
</feature>
<gene>
    <name evidence="7" type="ORF">HNR40_003691</name>
</gene>
<feature type="transmembrane region" description="Helical" evidence="5">
    <location>
        <begin position="159"/>
        <end position="182"/>
    </location>
</feature>
<keyword evidence="8" id="KW-1185">Reference proteome</keyword>
<comment type="caution">
    <text evidence="7">The sequence shown here is derived from an EMBL/GenBank/DDBJ whole genome shotgun (WGS) entry which is preliminary data.</text>
</comment>
<dbReference type="PROSITE" id="PS50850">
    <property type="entry name" value="MFS"/>
    <property type="match status" value="1"/>
</dbReference>
<feature type="transmembrane region" description="Helical" evidence="5">
    <location>
        <begin position="292"/>
        <end position="313"/>
    </location>
</feature>
<feature type="transmembrane region" description="Helical" evidence="5">
    <location>
        <begin position="455"/>
        <end position="474"/>
    </location>
</feature>
<organism evidence="7 8">
    <name type="scientific">Nonomuraea endophytica</name>
    <dbReference type="NCBI Taxonomy" id="714136"/>
    <lineage>
        <taxon>Bacteria</taxon>
        <taxon>Bacillati</taxon>
        <taxon>Actinomycetota</taxon>
        <taxon>Actinomycetes</taxon>
        <taxon>Streptosporangiales</taxon>
        <taxon>Streptosporangiaceae</taxon>
        <taxon>Nonomuraea</taxon>
    </lineage>
</organism>
<dbReference type="EMBL" id="JACHIN010000004">
    <property type="protein sequence ID" value="MBB5078216.1"/>
    <property type="molecule type" value="Genomic_DNA"/>
</dbReference>
<name>A0A7W8A3T8_9ACTN</name>
<evidence type="ECO:0000256" key="3">
    <source>
        <dbReference type="ARBA" id="ARBA00022989"/>
    </source>
</evidence>
<keyword evidence="4 5" id="KW-0472">Membrane</keyword>
<feature type="transmembrane region" description="Helical" evidence="5">
    <location>
        <begin position="130"/>
        <end position="153"/>
    </location>
</feature>
<evidence type="ECO:0000256" key="5">
    <source>
        <dbReference type="SAM" id="Phobius"/>
    </source>
</evidence>
<evidence type="ECO:0000256" key="4">
    <source>
        <dbReference type="ARBA" id="ARBA00023136"/>
    </source>
</evidence>
<dbReference type="Pfam" id="PF07690">
    <property type="entry name" value="MFS_1"/>
    <property type="match status" value="1"/>
</dbReference>
<dbReference type="RefSeq" id="WP_184962707.1">
    <property type="nucleotide sequence ID" value="NZ_JACHIN010000004.1"/>
</dbReference>
<dbReference type="Gene3D" id="1.20.1250.20">
    <property type="entry name" value="MFS general substrate transporter like domains"/>
    <property type="match status" value="1"/>
</dbReference>
<feature type="transmembrane region" description="Helical" evidence="5">
    <location>
        <begin position="50"/>
        <end position="68"/>
    </location>
</feature>
<keyword evidence="2 5" id="KW-0812">Transmembrane</keyword>
<comment type="subcellular location">
    <subcellularLocation>
        <location evidence="1">Cell membrane</location>
        <topology evidence="1">Multi-pass membrane protein</topology>
    </subcellularLocation>
</comment>
<dbReference type="InterPro" id="IPR020846">
    <property type="entry name" value="MFS_dom"/>
</dbReference>
<dbReference type="InterPro" id="IPR011701">
    <property type="entry name" value="MFS"/>
</dbReference>
<feature type="transmembrane region" description="Helical" evidence="5">
    <location>
        <begin position="224"/>
        <end position="241"/>
    </location>
</feature>
<evidence type="ECO:0000256" key="1">
    <source>
        <dbReference type="ARBA" id="ARBA00004651"/>
    </source>
</evidence>
<keyword evidence="3 5" id="KW-1133">Transmembrane helix</keyword>
<feature type="transmembrane region" description="Helical" evidence="5">
    <location>
        <begin position="261"/>
        <end position="280"/>
    </location>
</feature>
<evidence type="ECO:0000259" key="6">
    <source>
        <dbReference type="PROSITE" id="PS50850"/>
    </source>
</evidence>
<feature type="domain" description="Major facilitator superfamily (MFS) profile" evidence="6">
    <location>
        <begin position="7"/>
        <end position="479"/>
    </location>
</feature>
<feature type="transmembrane region" description="Helical" evidence="5">
    <location>
        <begin position="194"/>
        <end position="212"/>
    </location>
</feature>
<proteinExistence type="predicted"/>
<feature type="transmembrane region" description="Helical" evidence="5">
    <location>
        <begin position="397"/>
        <end position="414"/>
    </location>
</feature>
<evidence type="ECO:0000256" key="2">
    <source>
        <dbReference type="ARBA" id="ARBA00022692"/>
    </source>
</evidence>
<dbReference type="Gene3D" id="1.20.1720.10">
    <property type="entry name" value="Multidrug resistance protein D"/>
    <property type="match status" value="1"/>
</dbReference>
<evidence type="ECO:0000313" key="7">
    <source>
        <dbReference type="EMBL" id="MBB5078216.1"/>
    </source>
</evidence>
<dbReference type="PANTHER" id="PTHR42718">
    <property type="entry name" value="MAJOR FACILITATOR SUPERFAMILY MULTIDRUG TRANSPORTER MFSC"/>
    <property type="match status" value="1"/>
</dbReference>
<dbReference type="GO" id="GO:0005886">
    <property type="term" value="C:plasma membrane"/>
    <property type="evidence" value="ECO:0007669"/>
    <property type="project" value="UniProtKB-SubCell"/>
</dbReference>
<dbReference type="InterPro" id="IPR036259">
    <property type="entry name" value="MFS_trans_sf"/>
</dbReference>
<dbReference type="GO" id="GO:0022857">
    <property type="term" value="F:transmembrane transporter activity"/>
    <property type="evidence" value="ECO:0007669"/>
    <property type="project" value="InterPro"/>
</dbReference>
<accession>A0A7W8A3T8</accession>
<dbReference type="AlphaFoldDB" id="A0A7W8A3T8"/>
<dbReference type="Proteomes" id="UP000568380">
    <property type="component" value="Unassembled WGS sequence"/>
</dbReference>
<dbReference type="PANTHER" id="PTHR42718:SF49">
    <property type="entry name" value="EXPORT PROTEIN"/>
    <property type="match status" value="1"/>
</dbReference>
<feature type="transmembrane region" description="Helical" evidence="5">
    <location>
        <begin position="75"/>
        <end position="99"/>
    </location>
</feature>
<feature type="transmembrane region" description="Helical" evidence="5">
    <location>
        <begin position="325"/>
        <end position="344"/>
    </location>
</feature>
<dbReference type="SUPFAM" id="SSF103473">
    <property type="entry name" value="MFS general substrate transporter"/>
    <property type="match status" value="1"/>
</dbReference>
<dbReference type="PRINTS" id="PR01036">
    <property type="entry name" value="TCRTETB"/>
</dbReference>
<evidence type="ECO:0000313" key="8">
    <source>
        <dbReference type="Proteomes" id="UP000568380"/>
    </source>
</evidence>
<protein>
    <submittedName>
        <fullName evidence="7">EmrB/QacA subfamily drug resistance transporter</fullName>
    </submittedName>
</protein>